<accession>A0A9W7T323</accession>
<keyword evidence="1" id="KW-0732">Signal</keyword>
<dbReference type="PANTHER" id="PTHR38706:SF2">
    <property type="match status" value="1"/>
</dbReference>
<dbReference type="EMBL" id="JAFHDT010000378">
    <property type="protein sequence ID" value="KAI7789702.1"/>
    <property type="molecule type" value="Genomic_DNA"/>
</dbReference>
<name>A0A9W7T323_TRIRA</name>
<sequence length="598" mass="69080">MDAIRPCILFFCLLLVIVSAVKNLVSIDDLSKVDYGRDAPCHGLQLLFWFSQQVLNIDQNGILTFNSNFDPTRGDYGFKHFGNKEAVLPTLSQRSYYSVGNLNSPGANALHAYVQEFKNVGSPTRNMDRLIVSVNPVHPNRVYNVYITAHNFGSDDFNHNATREIDSSLIQQIRGRRECIVDEKNNFISTHVEDEEDERCRQFLTQLEYNRRSNHSVDPNCDTLGKFKAELRATSEGNTKLIWKDMPVSIMMTFHRVYITICKNDHLMISNTDENQCQDKTKVLISKLSGTLVTSVPLHAGLQTRLLLERSNFFYESSVPHVCYGPELDDANGVTPTKIKGCDASLQLYTEDGKACARLYIKKTFGNWKGFFSKSWVGFYTDAQKANDEYSRYQYADKFYNVKEGNTKDYYIYKFQSDLKIAPGFQIRFLLDKNYDKVLARTTPWEDTEEVMISPSDCDNIDHKSLSHWFNPEFYYGREFYDANKVLPTKIKGFEASLQLYTKNGKTCARIYIENTFSNWKNDFSKSWVGFYSNFQNSNDDYDTYEYAVKFCKVKGSKDYDIFEYHSSLAIAPGVQIRFLQHETYTCELARTTLWTYA</sequence>
<keyword evidence="3" id="KW-1185">Reference proteome</keyword>
<evidence type="ECO:0000313" key="3">
    <source>
        <dbReference type="Proteomes" id="UP001059041"/>
    </source>
</evidence>
<dbReference type="PANTHER" id="PTHR38706">
    <property type="entry name" value="SI:CH211-198C19.1-RELATED"/>
    <property type="match status" value="1"/>
</dbReference>
<feature type="signal peptide" evidence="1">
    <location>
        <begin position="1"/>
        <end position="20"/>
    </location>
</feature>
<dbReference type="AlphaFoldDB" id="A0A9W7T323"/>
<gene>
    <name evidence="2" type="ORF">IRJ41_010968</name>
</gene>
<comment type="caution">
    <text evidence="2">The sequence shown here is derived from an EMBL/GenBank/DDBJ whole genome shotgun (WGS) entry which is preliminary data.</text>
</comment>
<evidence type="ECO:0000256" key="1">
    <source>
        <dbReference type="SAM" id="SignalP"/>
    </source>
</evidence>
<organism evidence="2 3">
    <name type="scientific">Triplophysa rosa</name>
    <name type="common">Cave loach</name>
    <dbReference type="NCBI Taxonomy" id="992332"/>
    <lineage>
        <taxon>Eukaryota</taxon>
        <taxon>Metazoa</taxon>
        <taxon>Chordata</taxon>
        <taxon>Craniata</taxon>
        <taxon>Vertebrata</taxon>
        <taxon>Euteleostomi</taxon>
        <taxon>Actinopterygii</taxon>
        <taxon>Neopterygii</taxon>
        <taxon>Teleostei</taxon>
        <taxon>Ostariophysi</taxon>
        <taxon>Cypriniformes</taxon>
        <taxon>Nemacheilidae</taxon>
        <taxon>Triplophysa</taxon>
    </lineage>
</organism>
<evidence type="ECO:0000313" key="2">
    <source>
        <dbReference type="EMBL" id="KAI7789702.1"/>
    </source>
</evidence>
<protein>
    <submittedName>
        <fullName evidence="2">Uncharacterized protein</fullName>
    </submittedName>
</protein>
<proteinExistence type="predicted"/>
<feature type="chain" id="PRO_5040804122" evidence="1">
    <location>
        <begin position="21"/>
        <end position="598"/>
    </location>
</feature>
<dbReference type="Proteomes" id="UP001059041">
    <property type="component" value="Unassembled WGS sequence"/>
</dbReference>
<reference evidence="2" key="1">
    <citation type="submission" date="2021-02" db="EMBL/GenBank/DDBJ databases">
        <title>Comparative genomics reveals that relaxation of natural selection precedes convergent phenotypic evolution of cavefish.</title>
        <authorList>
            <person name="Peng Z."/>
        </authorList>
    </citation>
    <scope>NUCLEOTIDE SEQUENCE</scope>
    <source>
        <tissue evidence="2">Muscle</tissue>
    </source>
</reference>